<dbReference type="Pfam" id="PF02734">
    <property type="entry name" value="Dak2"/>
    <property type="match status" value="1"/>
</dbReference>
<accession>A0A7W6J8V1</accession>
<dbReference type="SUPFAM" id="SSF82549">
    <property type="entry name" value="DAK1/DegV-like"/>
    <property type="match status" value="1"/>
</dbReference>
<dbReference type="Gene3D" id="3.30.1180.20">
    <property type="entry name" value="Dihydroxyacetone kinase, domain 2"/>
    <property type="match status" value="1"/>
</dbReference>
<dbReference type="FunFam" id="3.40.50.10440:FF:000003">
    <property type="entry name" value="Homodimeric dihydroxyacetone kinase"/>
    <property type="match status" value="1"/>
</dbReference>
<dbReference type="FunFam" id="1.25.40.340:FF:000002">
    <property type="entry name" value="Dihydroxyacetone kinase, L subunit"/>
    <property type="match status" value="1"/>
</dbReference>
<gene>
    <name evidence="7" type="ORF">GGR23_003305</name>
</gene>
<evidence type="ECO:0000256" key="2">
    <source>
        <dbReference type="ARBA" id="ARBA00022741"/>
    </source>
</evidence>
<sequence length="570" mass="58030">MTTIFDAPEDFAATALRGFAALYGRYVRLVRNGVVRSTRTPEGKVAVVVGGGSGHYPAFAGYVGLGLADAAVAGDVFASPSTAAVARVCRAAHRGGGILLGFGNYAGDVLNFGVAADELRAEGMDVRIVHVTDDVASAPRETPEKRRGIAGDLVVFKIAGAAAEAGHALDAVERVARHANSRTVTVGVAFGGCTLPGAREPLFTVQKGRMAVGLGIHGEPGVAESEALPAADLARLLTDRLLEERPAGVTRVGALLNGLGATKYEELFVLWTRIAERLSAEGLTVVAPEAGEFVTSLDMSGCSLTLLWLDEELESLWTAPCDTPVLRRGAAPQALEAPGSEDMSGEEGGNAGFARAPEAGRRGAACIAGTFEAMAALLREKEAELGRIDAQAGDGDHGQGMARGSAAALLAARTAAEAGAGTATTLRAAAEAWADRAGGTSGALWGVLLKAFAAELSDDAEPAGEAVVKGARAALDAVMRAGGAKVGDKTLVDAFVPFVDVLDARFAATGSLKIAWTEAAEVAGQAAEATAPLSPKLGRARPLAERSIGHPDAGAVSLAMIATVIGARLS</sequence>
<dbReference type="NCBIfam" id="NF011049">
    <property type="entry name" value="PRK14479.1"/>
    <property type="match status" value="1"/>
</dbReference>
<keyword evidence="8" id="KW-1185">Reference proteome</keyword>
<dbReference type="GO" id="GO:0005524">
    <property type="term" value="F:ATP binding"/>
    <property type="evidence" value="ECO:0007669"/>
    <property type="project" value="UniProtKB-KW"/>
</dbReference>
<feature type="domain" description="DhaK" evidence="6">
    <location>
        <begin position="7"/>
        <end position="326"/>
    </location>
</feature>
<dbReference type="SUPFAM" id="SSF101473">
    <property type="entry name" value="DhaL-like"/>
    <property type="match status" value="1"/>
</dbReference>
<proteinExistence type="predicted"/>
<dbReference type="Proteomes" id="UP000528286">
    <property type="component" value="Unassembled WGS sequence"/>
</dbReference>
<reference evidence="7 8" key="1">
    <citation type="submission" date="2020-08" db="EMBL/GenBank/DDBJ databases">
        <title>Genomic Encyclopedia of Type Strains, Phase IV (KMG-IV): sequencing the most valuable type-strain genomes for metagenomic binning, comparative biology and taxonomic classification.</title>
        <authorList>
            <person name="Goeker M."/>
        </authorList>
    </citation>
    <scope>NUCLEOTIDE SEQUENCE [LARGE SCALE GENOMIC DNA]</scope>
    <source>
        <strain evidence="7 8">DSM 29853</strain>
    </source>
</reference>
<dbReference type="Gene3D" id="1.25.40.340">
    <property type="match status" value="1"/>
</dbReference>
<name>A0A7W6J8V1_9HYPH</name>
<dbReference type="Gene3D" id="3.40.50.10440">
    <property type="entry name" value="Dihydroxyacetone kinase, domain 1"/>
    <property type="match status" value="1"/>
</dbReference>
<evidence type="ECO:0000313" key="8">
    <source>
        <dbReference type="Proteomes" id="UP000528286"/>
    </source>
</evidence>
<dbReference type="InterPro" id="IPR004007">
    <property type="entry name" value="DhaL_dom"/>
</dbReference>
<organism evidence="7 8">
    <name type="scientific">Gellertiella hungarica</name>
    <dbReference type="NCBI Taxonomy" id="1572859"/>
    <lineage>
        <taxon>Bacteria</taxon>
        <taxon>Pseudomonadati</taxon>
        <taxon>Pseudomonadota</taxon>
        <taxon>Alphaproteobacteria</taxon>
        <taxon>Hyphomicrobiales</taxon>
        <taxon>Rhizobiaceae</taxon>
        <taxon>Gellertiella</taxon>
    </lineage>
</organism>
<evidence type="ECO:0000259" key="6">
    <source>
        <dbReference type="PROSITE" id="PS51481"/>
    </source>
</evidence>
<evidence type="ECO:0000313" key="7">
    <source>
        <dbReference type="EMBL" id="MBB4066092.1"/>
    </source>
</evidence>
<dbReference type="EC" id="2.7.1.29" evidence="7"/>
<dbReference type="PANTHER" id="PTHR28629">
    <property type="entry name" value="TRIOKINASE/FMN CYCLASE"/>
    <property type="match status" value="1"/>
</dbReference>
<dbReference type="GO" id="GO:0019563">
    <property type="term" value="P:glycerol catabolic process"/>
    <property type="evidence" value="ECO:0007669"/>
    <property type="project" value="TreeGrafter"/>
</dbReference>
<evidence type="ECO:0000256" key="3">
    <source>
        <dbReference type="ARBA" id="ARBA00022777"/>
    </source>
</evidence>
<dbReference type="EMBL" id="JACIEZ010000007">
    <property type="protein sequence ID" value="MBB4066092.1"/>
    <property type="molecule type" value="Genomic_DNA"/>
</dbReference>
<evidence type="ECO:0000256" key="4">
    <source>
        <dbReference type="ARBA" id="ARBA00022840"/>
    </source>
</evidence>
<evidence type="ECO:0000256" key="1">
    <source>
        <dbReference type="ARBA" id="ARBA00022679"/>
    </source>
</evidence>
<keyword evidence="3 7" id="KW-0418">Kinase</keyword>
<keyword evidence="1 7" id="KW-0808">Transferase</keyword>
<dbReference type="SMART" id="SM01120">
    <property type="entry name" value="Dak2"/>
    <property type="match status" value="1"/>
</dbReference>
<dbReference type="PROSITE" id="PS51481">
    <property type="entry name" value="DHAK"/>
    <property type="match status" value="1"/>
</dbReference>
<dbReference type="InterPro" id="IPR050861">
    <property type="entry name" value="Dihydroxyacetone_Kinase"/>
</dbReference>
<dbReference type="RefSeq" id="WP_183367379.1">
    <property type="nucleotide sequence ID" value="NZ_JACIEZ010000007.1"/>
</dbReference>
<feature type="domain" description="DhaL" evidence="5">
    <location>
        <begin position="365"/>
        <end position="567"/>
    </location>
</feature>
<comment type="caution">
    <text evidence="7">The sequence shown here is derived from an EMBL/GenBank/DDBJ whole genome shotgun (WGS) entry which is preliminary data.</text>
</comment>
<evidence type="ECO:0000259" key="5">
    <source>
        <dbReference type="PROSITE" id="PS51480"/>
    </source>
</evidence>
<keyword evidence="2" id="KW-0547">Nucleotide-binding</keyword>
<dbReference type="PANTHER" id="PTHR28629:SF4">
    <property type="entry name" value="TRIOKINASE_FMN CYCLASE"/>
    <property type="match status" value="1"/>
</dbReference>
<keyword evidence="4" id="KW-0067">ATP-binding</keyword>
<dbReference type="GO" id="GO:0005829">
    <property type="term" value="C:cytosol"/>
    <property type="evidence" value="ECO:0007669"/>
    <property type="project" value="TreeGrafter"/>
</dbReference>
<dbReference type="AlphaFoldDB" id="A0A7W6J8V1"/>
<protein>
    <submittedName>
        <fullName evidence="7">Dihydroxyacetone kinase</fullName>
        <ecNumber evidence="7">2.7.1.29</ecNumber>
    </submittedName>
</protein>
<dbReference type="InterPro" id="IPR004006">
    <property type="entry name" value="DhaK_dom"/>
</dbReference>
<dbReference type="GO" id="GO:0004371">
    <property type="term" value="F:glycerone kinase activity"/>
    <property type="evidence" value="ECO:0007669"/>
    <property type="project" value="UniProtKB-EC"/>
</dbReference>
<dbReference type="InterPro" id="IPR036117">
    <property type="entry name" value="DhaL_dom_sf"/>
</dbReference>
<dbReference type="PROSITE" id="PS51480">
    <property type="entry name" value="DHAL"/>
    <property type="match status" value="1"/>
</dbReference>
<dbReference type="Pfam" id="PF02733">
    <property type="entry name" value="Dak1"/>
    <property type="match status" value="1"/>
</dbReference>